<feature type="compositionally biased region" description="Polar residues" evidence="10">
    <location>
        <begin position="254"/>
        <end position="279"/>
    </location>
</feature>
<comment type="similarity">
    <text evidence="7">Belongs to the velvet family. VeA subfamily.</text>
</comment>
<keyword evidence="5" id="KW-0804">Transcription</keyword>
<evidence type="ECO:0000259" key="11">
    <source>
        <dbReference type="PROSITE" id="PS51821"/>
    </source>
</evidence>
<dbReference type="PROSITE" id="PS51821">
    <property type="entry name" value="VELVET"/>
    <property type="match status" value="1"/>
</dbReference>
<feature type="compositionally biased region" description="Pro residues" evidence="10">
    <location>
        <begin position="280"/>
        <end position="290"/>
    </location>
</feature>
<evidence type="ECO:0000256" key="1">
    <source>
        <dbReference type="ARBA" id="ARBA00004123"/>
    </source>
</evidence>
<proteinExistence type="inferred from homology"/>
<evidence type="ECO:0000256" key="4">
    <source>
        <dbReference type="ARBA" id="ARBA00023015"/>
    </source>
</evidence>
<feature type="compositionally biased region" description="Basic and acidic residues" evidence="10">
    <location>
        <begin position="217"/>
        <end position="239"/>
    </location>
</feature>
<dbReference type="Pfam" id="PF11754">
    <property type="entry name" value="Velvet"/>
    <property type="match status" value="2"/>
</dbReference>
<evidence type="ECO:0000256" key="5">
    <source>
        <dbReference type="ARBA" id="ARBA00023163"/>
    </source>
</evidence>
<dbReference type="InterPro" id="IPR038491">
    <property type="entry name" value="Velvet_dom_sf"/>
</dbReference>
<dbReference type="PANTHER" id="PTHR33572:SF14">
    <property type="entry name" value="DEVELOPMENTAL AND SECONDARY METABOLISM REGULATOR VEA"/>
    <property type="match status" value="1"/>
</dbReference>
<comment type="subcellular location">
    <subcellularLocation>
        <location evidence="2">Cytoplasm</location>
    </subcellularLocation>
    <subcellularLocation>
        <location evidence="1">Nucleus</location>
    </subcellularLocation>
</comment>
<gene>
    <name evidence="12" type="ORF">BJX63DRAFT_431791</name>
</gene>
<name>A0ABR4HDV9_9EURO</name>
<comment type="caution">
    <text evidence="12">The sequence shown here is derived from an EMBL/GenBank/DDBJ whole genome shotgun (WGS) entry which is preliminary data.</text>
</comment>
<protein>
    <recommendedName>
        <fullName evidence="8">Developmental and secondary metabolism regulator veA</fullName>
    </recommendedName>
    <alternativeName>
        <fullName evidence="9">Velvet complex subunit A</fullName>
    </alternativeName>
</protein>
<evidence type="ECO:0000256" key="8">
    <source>
        <dbReference type="ARBA" id="ARBA00041053"/>
    </source>
</evidence>
<feature type="compositionally biased region" description="Polar residues" evidence="10">
    <location>
        <begin position="451"/>
        <end position="465"/>
    </location>
</feature>
<dbReference type="InterPro" id="IPR037525">
    <property type="entry name" value="Velvet_dom"/>
</dbReference>
<keyword evidence="3" id="KW-0963">Cytoplasm</keyword>
<feature type="domain" description="Velvet" evidence="11">
    <location>
        <begin position="25"/>
        <end position="206"/>
    </location>
</feature>
<dbReference type="InterPro" id="IPR021740">
    <property type="entry name" value="Velvet"/>
</dbReference>
<dbReference type="Proteomes" id="UP001610334">
    <property type="component" value="Unassembled WGS sequence"/>
</dbReference>
<evidence type="ECO:0000256" key="6">
    <source>
        <dbReference type="ARBA" id="ARBA00023242"/>
    </source>
</evidence>
<keyword evidence="4" id="KW-0805">Transcription regulation</keyword>
<evidence type="ECO:0000313" key="13">
    <source>
        <dbReference type="Proteomes" id="UP001610334"/>
    </source>
</evidence>
<keyword evidence="6" id="KW-0539">Nucleus</keyword>
<evidence type="ECO:0000256" key="2">
    <source>
        <dbReference type="ARBA" id="ARBA00004496"/>
    </source>
</evidence>
<evidence type="ECO:0000313" key="12">
    <source>
        <dbReference type="EMBL" id="KAL2813669.1"/>
    </source>
</evidence>
<dbReference type="EMBL" id="JBFXLT010000038">
    <property type="protein sequence ID" value="KAL2813669.1"/>
    <property type="molecule type" value="Genomic_DNA"/>
</dbReference>
<evidence type="ECO:0000256" key="7">
    <source>
        <dbReference type="ARBA" id="ARBA00038005"/>
    </source>
</evidence>
<dbReference type="PANTHER" id="PTHR33572">
    <property type="entry name" value="SPORE DEVELOPMENT REGULATOR VOSA"/>
    <property type="match status" value="1"/>
</dbReference>
<keyword evidence="13" id="KW-1185">Reference proteome</keyword>
<accession>A0ABR4HDV9</accession>
<dbReference type="Gene3D" id="2.60.40.3960">
    <property type="entry name" value="Velvet domain"/>
    <property type="match status" value="1"/>
</dbReference>
<feature type="region of interest" description="Disordered" evidence="10">
    <location>
        <begin position="216"/>
        <end position="293"/>
    </location>
</feature>
<feature type="region of interest" description="Disordered" evidence="10">
    <location>
        <begin position="1"/>
        <end position="20"/>
    </location>
</feature>
<evidence type="ECO:0000256" key="3">
    <source>
        <dbReference type="ARBA" id="ARBA00022490"/>
    </source>
</evidence>
<feature type="region of interest" description="Disordered" evidence="10">
    <location>
        <begin position="374"/>
        <end position="475"/>
    </location>
</feature>
<organism evidence="12 13">
    <name type="scientific">Aspergillus granulosus</name>
    <dbReference type="NCBI Taxonomy" id="176169"/>
    <lineage>
        <taxon>Eukaryota</taxon>
        <taxon>Fungi</taxon>
        <taxon>Dikarya</taxon>
        <taxon>Ascomycota</taxon>
        <taxon>Pezizomycotina</taxon>
        <taxon>Eurotiomycetes</taxon>
        <taxon>Eurotiomycetidae</taxon>
        <taxon>Eurotiales</taxon>
        <taxon>Aspergillaceae</taxon>
        <taxon>Aspergillus</taxon>
        <taxon>Aspergillus subgen. Nidulantes</taxon>
    </lineage>
</organism>
<evidence type="ECO:0000256" key="10">
    <source>
        <dbReference type="SAM" id="MobiDB-lite"/>
    </source>
</evidence>
<reference evidence="12 13" key="1">
    <citation type="submission" date="2024-07" db="EMBL/GenBank/DDBJ databases">
        <title>Section-level genome sequencing and comparative genomics of Aspergillus sections Usti and Cavernicolus.</title>
        <authorList>
            <consortium name="Lawrence Berkeley National Laboratory"/>
            <person name="Nybo J.L."/>
            <person name="Vesth T.C."/>
            <person name="Theobald S."/>
            <person name="Frisvad J.C."/>
            <person name="Larsen T.O."/>
            <person name="Kjaerboelling I."/>
            <person name="Rothschild-Mancinelli K."/>
            <person name="Lyhne E.K."/>
            <person name="Kogle M.E."/>
            <person name="Barry K."/>
            <person name="Clum A."/>
            <person name="Na H."/>
            <person name="Ledsgaard L."/>
            <person name="Lin J."/>
            <person name="Lipzen A."/>
            <person name="Kuo A."/>
            <person name="Riley R."/>
            <person name="Mondo S."/>
            <person name="Labutti K."/>
            <person name="Haridas S."/>
            <person name="Pangalinan J."/>
            <person name="Salamov A.A."/>
            <person name="Simmons B.A."/>
            <person name="Magnuson J.K."/>
            <person name="Chen J."/>
            <person name="Drula E."/>
            <person name="Henrissat B."/>
            <person name="Wiebenga A."/>
            <person name="Lubbers R.J."/>
            <person name="Gomes A.C."/>
            <person name="Makela M.R."/>
            <person name="Stajich J."/>
            <person name="Grigoriev I.V."/>
            <person name="Mortensen U.H."/>
            <person name="De Vries R.P."/>
            <person name="Baker S.E."/>
            <person name="Andersen M.R."/>
        </authorList>
    </citation>
    <scope>NUCLEOTIDE SEQUENCE [LARGE SCALE GENOMIC DNA]</scope>
    <source>
        <strain evidence="12 13">CBS 588.65</strain>
    </source>
</reference>
<sequence>MAARAPLPAPINESTHSVSRITQEGKKITYQLTVMQQPERARACGAGAKSSADRRPVDPPPVVEMLIFESDPHDDSHKTDITFAYNANFFLFATLETARPMAQGRVPATPSCPALTGVPVAGVAYLDRPKQAGYFIFPDLSVRHEGLYRLSFHLFEQAKDPKDATEGTPAPLPPVPGKFAKKFPGLTTSTQLSRLIAEQGCRVRIRRDVRMRRRGDKRTDDYDYDDDRVYSSRHSDRYATPDGYPANPTERPRSTSISTVDPSYTYQPQRPSGSEYGPQNPQPYQRPIPVPATSSTPVPLPVAIPVSIPVPPSPSSVPAPTPLVSAPAPPPMLTPSYQSHLSFGSTQTQYPAPPLSHTPQPTIAPTYMYSPRASISHGRTASSGTEYEPSPSAYPYANVRHPTEQPGYPKPATALPPLRFPEGQQPLEHGHPPPQTPSNMVTSLPPLKSISGFNSTPQPSSNMGSSPAADYNSGKGLFETTQTVSKRTHDETFGYDDRPLYNGMRPDSEAYSSARRASYDPRAALFGEGADDQMAYKRANGRITTRIYPLD</sequence>
<evidence type="ECO:0000256" key="9">
    <source>
        <dbReference type="ARBA" id="ARBA00043152"/>
    </source>
</evidence>